<dbReference type="Gene3D" id="1.10.150.130">
    <property type="match status" value="1"/>
</dbReference>
<proteinExistence type="predicted"/>
<evidence type="ECO:0000256" key="1">
    <source>
        <dbReference type="ARBA" id="ARBA00023125"/>
    </source>
</evidence>
<gene>
    <name evidence="2" type="ORF">METZ01_LOCUS247951</name>
</gene>
<dbReference type="InterPro" id="IPR010998">
    <property type="entry name" value="Integrase_recombinase_N"/>
</dbReference>
<dbReference type="InterPro" id="IPR011010">
    <property type="entry name" value="DNA_brk_join_enz"/>
</dbReference>
<evidence type="ECO:0008006" key="3">
    <source>
        <dbReference type="Google" id="ProtNLM"/>
    </source>
</evidence>
<keyword evidence="1" id="KW-0238">DNA-binding</keyword>
<dbReference type="EMBL" id="UINC01065435">
    <property type="protein sequence ID" value="SVB95097.1"/>
    <property type="molecule type" value="Genomic_DNA"/>
</dbReference>
<evidence type="ECO:0000313" key="2">
    <source>
        <dbReference type="EMBL" id="SVB95097.1"/>
    </source>
</evidence>
<name>A0A382I791_9ZZZZ</name>
<reference evidence="2" key="1">
    <citation type="submission" date="2018-05" db="EMBL/GenBank/DDBJ databases">
        <authorList>
            <person name="Lanie J.A."/>
            <person name="Ng W.-L."/>
            <person name="Kazmierczak K.M."/>
            <person name="Andrzejewski T.M."/>
            <person name="Davidsen T.M."/>
            <person name="Wayne K.J."/>
            <person name="Tettelin H."/>
            <person name="Glass J.I."/>
            <person name="Rusch D."/>
            <person name="Podicherti R."/>
            <person name="Tsui H.-C.T."/>
            <person name="Winkler M.E."/>
        </authorList>
    </citation>
    <scope>NUCLEOTIDE SEQUENCE</scope>
</reference>
<accession>A0A382I791</accession>
<organism evidence="2">
    <name type="scientific">marine metagenome</name>
    <dbReference type="NCBI Taxonomy" id="408172"/>
    <lineage>
        <taxon>unclassified sequences</taxon>
        <taxon>metagenomes</taxon>
        <taxon>ecological metagenomes</taxon>
    </lineage>
</organism>
<dbReference type="AlphaFoldDB" id="A0A382I791"/>
<protein>
    <recommendedName>
        <fullName evidence="3">Core-binding (CB) domain-containing protein</fullName>
    </recommendedName>
</protein>
<dbReference type="SUPFAM" id="SSF56349">
    <property type="entry name" value="DNA breaking-rejoining enzymes"/>
    <property type="match status" value="1"/>
</dbReference>
<feature type="non-terminal residue" evidence="2">
    <location>
        <position position="392"/>
    </location>
</feature>
<dbReference type="GO" id="GO:0003677">
    <property type="term" value="F:DNA binding"/>
    <property type="evidence" value="ECO:0007669"/>
    <property type="project" value="UniProtKB-KW"/>
</dbReference>
<sequence>MKKHIRMRRFGNQFQLHFRARIPKDLISFFDGRREFQISLKNVRNTDCLLLTMTLRIRLEELFSEVREGMKSLTIEQIKEVLRIEVNKQIDHSKHVFYDTNKYNEFKKKESLENVSSREEKLKSMLSEDLKTYKKKIDSRLESILQSMDIEVNAKSVNYKQLRMSFIDLYLMRFEWMRELINLTGKEEDDFRREVDEKLKMNLFPELLDQRVDTNQIPTPPQVSVSAQLELNSLESTPISECIVGFLEEKGGVSLRTNQYIQTSLNLLIEEFGDIPIGRIDKQSAVKLKSHIVKLPKNRRKNRLYRDKDFHTLVDMNVQDTISTTTINEHLSYLSSFMEWNRNHGYANQNPFTGLKLPKKIRPRDERDRFSDEDIKKMFAKENYIPQTKILE</sequence>